<gene>
    <name evidence="4" type="ORF">OXX778_LOCUS4549</name>
</gene>
<evidence type="ECO:0000256" key="2">
    <source>
        <dbReference type="SAM" id="MobiDB-lite"/>
    </source>
</evidence>
<dbReference type="PRINTS" id="PR02043">
    <property type="entry name" value="CANCERSCCP1"/>
</dbReference>
<name>A0A813Q7G9_9BILA</name>
<keyword evidence="5" id="KW-1185">Reference proteome</keyword>
<dbReference type="GO" id="GO:0048487">
    <property type="term" value="F:beta-tubulin binding"/>
    <property type="evidence" value="ECO:0007669"/>
    <property type="project" value="TreeGrafter"/>
</dbReference>
<protein>
    <recommendedName>
        <fullName evidence="3">IC97/Casc1 N-terminal domain-containing protein</fullName>
    </recommendedName>
</protein>
<accession>A0A813Q7G9</accession>
<dbReference type="InterPro" id="IPR023247">
    <property type="entry name" value="IC97/Dnai7-like"/>
</dbReference>
<reference evidence="4" key="1">
    <citation type="submission" date="2021-02" db="EMBL/GenBank/DDBJ databases">
        <authorList>
            <person name="Nowell W R."/>
        </authorList>
    </citation>
    <scope>NUCLEOTIDE SEQUENCE</scope>
    <source>
        <strain evidence="4">Ploen Becks lab</strain>
    </source>
</reference>
<dbReference type="Pfam" id="PF15927">
    <property type="entry name" value="Casc1_N"/>
    <property type="match status" value="1"/>
</dbReference>
<comment type="similarity">
    <text evidence="1">Belongs to the DNAI7 family.</text>
</comment>
<dbReference type="InterPro" id="IPR031826">
    <property type="entry name" value="IC97/Casc1_N"/>
</dbReference>
<dbReference type="Proteomes" id="UP000663879">
    <property type="component" value="Unassembled WGS sequence"/>
</dbReference>
<evidence type="ECO:0000259" key="3">
    <source>
        <dbReference type="Pfam" id="PF15927"/>
    </source>
</evidence>
<evidence type="ECO:0000313" key="4">
    <source>
        <dbReference type="EMBL" id="CAF0763289.1"/>
    </source>
</evidence>
<dbReference type="GO" id="GO:0005930">
    <property type="term" value="C:axoneme"/>
    <property type="evidence" value="ECO:0007669"/>
    <property type="project" value="TreeGrafter"/>
</dbReference>
<feature type="domain" description="IC97/Casc1 N-terminal" evidence="3">
    <location>
        <begin position="32"/>
        <end position="234"/>
    </location>
</feature>
<dbReference type="PANTHER" id="PTHR20929:SF11">
    <property type="entry name" value="DYNEIN AXONEMAL INTERMEDIATE CHAIN 7"/>
    <property type="match status" value="1"/>
</dbReference>
<dbReference type="GO" id="GO:0008017">
    <property type="term" value="F:microtubule binding"/>
    <property type="evidence" value="ECO:0007669"/>
    <property type="project" value="TreeGrafter"/>
</dbReference>
<proteinExistence type="inferred from homology"/>
<feature type="region of interest" description="Disordered" evidence="2">
    <location>
        <begin position="1"/>
        <end position="70"/>
    </location>
</feature>
<evidence type="ECO:0000313" key="5">
    <source>
        <dbReference type="Proteomes" id="UP000663879"/>
    </source>
</evidence>
<comment type="caution">
    <text evidence="4">The sequence shown here is derived from an EMBL/GenBank/DDBJ whole genome shotgun (WGS) entry which is preliminary data.</text>
</comment>
<feature type="compositionally biased region" description="Low complexity" evidence="2">
    <location>
        <begin position="8"/>
        <end position="19"/>
    </location>
</feature>
<feature type="compositionally biased region" description="Basic and acidic residues" evidence="2">
    <location>
        <begin position="28"/>
        <end position="70"/>
    </location>
</feature>
<feature type="region of interest" description="Disordered" evidence="2">
    <location>
        <begin position="445"/>
        <end position="466"/>
    </location>
</feature>
<feature type="compositionally biased region" description="Basic and acidic residues" evidence="2">
    <location>
        <begin position="350"/>
        <end position="359"/>
    </location>
</feature>
<sequence length="619" mass="72750">MDIKKKSTGSASTTKSGNKSGRGRKTKSKEEEEKRQEEEARLRMEQEEKEKKEREKQLEQERKGRQEKVNEIKHRELNSFYDLMSEINMKLESYHKNRREKSKWERYMRCDGSPDPTIPGEINTFLTLWKEDDLSEDFKTSLDNLNLAFRLIDELKFLIEDMTENEQTEKLIERYQNSIRDLEEVTKFKLDQTSHSILLNASHETDPETLNFNFADGNKEIYFCIWANLSHNKRINGFSFTTKDFSFRLPKPLTLAHFNLRCLFTTYDFYTPKSRTYLCRIKDEKFDFDPIPEIKIEKQKEKSDAEDQVDTLPPELKFLMEKTDLSENEDEEKNEQSVNEPITKVEEEETKQVQEPKKSISQDELAILQELSDSFVIDLRNFLPLGPVLHIGLYDIPPQPKKVKQLILTQRDPNETLIPFVYPSLDTNLPTAAWQEFWSKKQENDNLSSTNHAEPNDLGDTISSKKNDLNSTVKSNDLLESTVAGADETLTSDKNFLKSLSTKSNEQLINSMKNEGPLDIKYKLPSTLFFGEAPLLARWDEQKNHWRTDEILDFKYDDDQRAISFKTYHFSPYCLLQDRHVHMPFQLWRMSPREAMDSCMFTIETTNFELNIEIKVRSF</sequence>
<dbReference type="PANTHER" id="PTHR20929">
    <property type="entry name" value="LUNG ADENOMA SUSCEPTIBILITY 1-RELATED"/>
    <property type="match status" value="1"/>
</dbReference>
<evidence type="ECO:0000256" key="1">
    <source>
        <dbReference type="ARBA" id="ARBA00024332"/>
    </source>
</evidence>
<dbReference type="AlphaFoldDB" id="A0A813Q7G9"/>
<feature type="region of interest" description="Disordered" evidence="2">
    <location>
        <begin position="325"/>
        <end position="359"/>
    </location>
</feature>
<organism evidence="4 5">
    <name type="scientific">Brachionus calyciflorus</name>
    <dbReference type="NCBI Taxonomy" id="104777"/>
    <lineage>
        <taxon>Eukaryota</taxon>
        <taxon>Metazoa</taxon>
        <taxon>Spiralia</taxon>
        <taxon>Gnathifera</taxon>
        <taxon>Rotifera</taxon>
        <taxon>Eurotatoria</taxon>
        <taxon>Monogononta</taxon>
        <taxon>Pseudotrocha</taxon>
        <taxon>Ploima</taxon>
        <taxon>Brachionidae</taxon>
        <taxon>Brachionus</taxon>
    </lineage>
</organism>
<dbReference type="EMBL" id="CAJNOC010000453">
    <property type="protein sequence ID" value="CAF0763289.1"/>
    <property type="molecule type" value="Genomic_DNA"/>
</dbReference>
<dbReference type="OrthoDB" id="297923at2759"/>